<dbReference type="OrthoDB" id="10017439at2759"/>
<sequence>MAGHGGARAGEYGADGEEDDEEGEVWPGGAAGSPPPSGSRLPPIAGTTTELTKRKVKRKKKKKKKTKGSSKGDAEKHQSQGPKTQTLSSSFQDILSPSKGHSPWEESQHSPSSCHSTTYPQCAEIEKNLPNQVNESLRWDGILTDPEAEKERIRIYKLNRRKRYRISALKGFPSDPSPEETPDNLPYLSDKDCSPNRGQAPSKLEPAHPHLEGNLTTKLPPNDLVSDLTK</sequence>
<evidence type="ECO:0000256" key="1">
    <source>
        <dbReference type="SAM" id="MobiDB-lite"/>
    </source>
</evidence>
<dbReference type="InParanoid" id="A0A1S3F660"/>
<organism evidence="2 3">
    <name type="scientific">Dipodomys ordii</name>
    <name type="common">Ord's kangaroo rat</name>
    <dbReference type="NCBI Taxonomy" id="10020"/>
    <lineage>
        <taxon>Eukaryota</taxon>
        <taxon>Metazoa</taxon>
        <taxon>Chordata</taxon>
        <taxon>Craniata</taxon>
        <taxon>Vertebrata</taxon>
        <taxon>Euteleostomi</taxon>
        <taxon>Mammalia</taxon>
        <taxon>Eutheria</taxon>
        <taxon>Euarchontoglires</taxon>
        <taxon>Glires</taxon>
        <taxon>Rodentia</taxon>
        <taxon>Castorimorpha</taxon>
        <taxon>Heteromyidae</taxon>
        <taxon>Dipodomyinae</taxon>
        <taxon>Dipodomys</taxon>
    </lineage>
</organism>
<proteinExistence type="predicted"/>
<dbReference type="RefSeq" id="XP_012871760.1">
    <property type="nucleotide sequence ID" value="XM_013016306.1"/>
</dbReference>
<dbReference type="OMA" id="LKGFHTD"/>
<protein>
    <submittedName>
        <fullName evidence="3">Protein LIAT1</fullName>
    </submittedName>
</protein>
<reference evidence="3" key="1">
    <citation type="submission" date="2025-08" db="UniProtKB">
        <authorList>
            <consortium name="RefSeq"/>
        </authorList>
    </citation>
    <scope>IDENTIFICATION</scope>
    <source>
        <tissue evidence="3">Kidney</tissue>
    </source>
</reference>
<dbReference type="GO" id="GO:0140694">
    <property type="term" value="P:membraneless organelle assembly"/>
    <property type="evidence" value="ECO:0007669"/>
    <property type="project" value="Ensembl"/>
</dbReference>
<feature type="compositionally biased region" description="Basic residues" evidence="1">
    <location>
        <begin position="54"/>
        <end position="68"/>
    </location>
</feature>
<name>A0A1S3F660_DIPOR</name>
<evidence type="ECO:0000313" key="2">
    <source>
        <dbReference type="Proteomes" id="UP000081671"/>
    </source>
</evidence>
<dbReference type="PANTHER" id="PTHR36474:SF1">
    <property type="entry name" value="PROTEIN LIAT1"/>
    <property type="match status" value="1"/>
</dbReference>
<dbReference type="PANTHER" id="PTHR36474">
    <property type="entry name" value="PROTEIN LIAT1"/>
    <property type="match status" value="1"/>
</dbReference>
<evidence type="ECO:0000313" key="3">
    <source>
        <dbReference type="RefSeq" id="XP_012871760.1"/>
    </source>
</evidence>
<feature type="compositionally biased region" description="Polar residues" evidence="1">
    <location>
        <begin position="109"/>
        <end position="118"/>
    </location>
</feature>
<feature type="compositionally biased region" description="Acidic residues" evidence="1">
    <location>
        <begin position="14"/>
        <end position="24"/>
    </location>
</feature>
<dbReference type="FunCoup" id="A0A1S3F660">
    <property type="interactions" value="8"/>
</dbReference>
<feature type="region of interest" description="Disordered" evidence="1">
    <location>
        <begin position="168"/>
        <end position="230"/>
    </location>
</feature>
<gene>
    <name evidence="3" type="primary">LOC105985673</name>
</gene>
<keyword evidence="2" id="KW-1185">Reference proteome</keyword>
<feature type="compositionally biased region" description="Polar residues" evidence="1">
    <location>
        <begin position="79"/>
        <end position="95"/>
    </location>
</feature>
<dbReference type="GO" id="GO:0140693">
    <property type="term" value="F:molecular condensate scaffold activity"/>
    <property type="evidence" value="ECO:0007669"/>
    <property type="project" value="Ensembl"/>
</dbReference>
<dbReference type="STRING" id="10020.ENSDORP00000023549"/>
<dbReference type="InterPro" id="IPR038794">
    <property type="entry name" value="LIAT1"/>
</dbReference>
<accession>A0A1S3F660</accession>
<dbReference type="GO" id="GO:0005730">
    <property type="term" value="C:nucleolus"/>
    <property type="evidence" value="ECO:0007669"/>
    <property type="project" value="Ensembl"/>
</dbReference>
<dbReference type="CTD" id="400566"/>
<dbReference type="Proteomes" id="UP000081671">
    <property type="component" value="Unplaced"/>
</dbReference>
<dbReference type="KEGG" id="dord:105985673"/>
<feature type="region of interest" description="Disordered" evidence="1">
    <location>
        <begin position="1"/>
        <end position="118"/>
    </location>
</feature>
<dbReference type="GeneID" id="105985673"/>
<dbReference type="AlphaFoldDB" id="A0A1S3F660"/>